<protein>
    <submittedName>
        <fullName evidence="2">Uncharacterized protein</fullName>
    </submittedName>
</protein>
<evidence type="ECO:0000313" key="2">
    <source>
        <dbReference type="EMBL" id="KAK0444758.1"/>
    </source>
</evidence>
<keyword evidence="3" id="KW-1185">Reference proteome</keyword>
<keyword evidence="1" id="KW-0812">Transmembrane</keyword>
<name>A0AA39JLC8_9AGAR</name>
<organism evidence="2 3">
    <name type="scientific">Armillaria borealis</name>
    <dbReference type="NCBI Taxonomy" id="47425"/>
    <lineage>
        <taxon>Eukaryota</taxon>
        <taxon>Fungi</taxon>
        <taxon>Dikarya</taxon>
        <taxon>Basidiomycota</taxon>
        <taxon>Agaricomycotina</taxon>
        <taxon>Agaricomycetes</taxon>
        <taxon>Agaricomycetidae</taxon>
        <taxon>Agaricales</taxon>
        <taxon>Marasmiineae</taxon>
        <taxon>Physalacriaceae</taxon>
        <taxon>Armillaria</taxon>
    </lineage>
</organism>
<comment type="caution">
    <text evidence="2">The sequence shown here is derived from an EMBL/GenBank/DDBJ whole genome shotgun (WGS) entry which is preliminary data.</text>
</comment>
<sequence>MVDGPSPFSDGPRRDRRLPTGSRRVLFPYTLSLRVHDRLLHPSTSSLTPASPWFSVSLSSSSVFGSSFRTSTRHSSRSTFYPPPAYIIILIYHISTPYTLFSPVSSVFSLSFPSNITAYTSPIYIFFLRGQPIIITFLCPDFFLVFGFSFGLHFWLLLVQVRAFLHLFKTSSTATLSLLLPLTCSIPDHISTVSSYRHVNWVFGAERTVFDGHYVKREDDVRLGAVT</sequence>
<feature type="transmembrane region" description="Helical" evidence="1">
    <location>
        <begin position="80"/>
        <end position="101"/>
    </location>
</feature>
<accession>A0AA39JLC8</accession>
<reference evidence="2" key="1">
    <citation type="submission" date="2023-06" db="EMBL/GenBank/DDBJ databases">
        <authorList>
            <consortium name="Lawrence Berkeley National Laboratory"/>
            <person name="Ahrendt S."/>
            <person name="Sahu N."/>
            <person name="Indic B."/>
            <person name="Wong-Bajracharya J."/>
            <person name="Merenyi Z."/>
            <person name="Ke H.-M."/>
            <person name="Monk M."/>
            <person name="Kocsube S."/>
            <person name="Drula E."/>
            <person name="Lipzen A."/>
            <person name="Balint B."/>
            <person name="Henrissat B."/>
            <person name="Andreopoulos B."/>
            <person name="Martin F.M."/>
            <person name="Harder C.B."/>
            <person name="Rigling D."/>
            <person name="Ford K.L."/>
            <person name="Foster G.D."/>
            <person name="Pangilinan J."/>
            <person name="Papanicolaou A."/>
            <person name="Barry K."/>
            <person name="LaButti K."/>
            <person name="Viragh M."/>
            <person name="Koriabine M."/>
            <person name="Yan M."/>
            <person name="Riley R."/>
            <person name="Champramary S."/>
            <person name="Plett K.L."/>
            <person name="Tsai I.J."/>
            <person name="Slot J."/>
            <person name="Sipos G."/>
            <person name="Plett J."/>
            <person name="Nagy L.G."/>
            <person name="Grigoriev I.V."/>
        </authorList>
    </citation>
    <scope>NUCLEOTIDE SEQUENCE</scope>
    <source>
        <strain evidence="2">FPL87.14</strain>
    </source>
</reference>
<evidence type="ECO:0000313" key="3">
    <source>
        <dbReference type="Proteomes" id="UP001175226"/>
    </source>
</evidence>
<gene>
    <name evidence="2" type="ORF">EV421DRAFT_368542</name>
</gene>
<proteinExistence type="predicted"/>
<dbReference type="EMBL" id="JAUEPT010000018">
    <property type="protein sequence ID" value="KAK0444758.1"/>
    <property type="molecule type" value="Genomic_DNA"/>
</dbReference>
<feature type="transmembrane region" description="Helical" evidence="1">
    <location>
        <begin position="107"/>
        <end position="127"/>
    </location>
</feature>
<dbReference type="AlphaFoldDB" id="A0AA39JLC8"/>
<evidence type="ECO:0000256" key="1">
    <source>
        <dbReference type="SAM" id="Phobius"/>
    </source>
</evidence>
<feature type="transmembrane region" description="Helical" evidence="1">
    <location>
        <begin position="134"/>
        <end position="158"/>
    </location>
</feature>
<dbReference type="Proteomes" id="UP001175226">
    <property type="component" value="Unassembled WGS sequence"/>
</dbReference>
<keyword evidence="1" id="KW-0472">Membrane</keyword>
<keyword evidence="1" id="KW-1133">Transmembrane helix</keyword>